<feature type="chain" id="PRO_5042881894" evidence="2">
    <location>
        <begin position="25"/>
        <end position="2268"/>
    </location>
</feature>
<keyword evidence="2" id="KW-0732">Signal</keyword>
<dbReference type="Gene3D" id="2.10.10.90">
    <property type="match status" value="1"/>
</dbReference>
<sequence length="2268" mass="250477">MMILKRYIPLLLSALCFFSGRVVAEQCGDGSRRVVKIYIPDTYTDQNGNSIQSFRSHNGSASSRGFLGYEETVGESGMIFKKLTVGGSRTRKRPKFEVDTFRDCSNGIESFTVNYSGTIYFDSNDILRGEIIEAFDNSDNEGSDSERIIDFDGYNGGFFANYTILQNHTYKIESNTRISSQYTGGYECVKSPFWYPAEAHLFIQLHDSVSLSKLIGESNPISGSSRISYIDNLLLSGLKSSESKTEIETITISGGNSEYIYTWTPPSCGEWTFTPIFKRWPIDGGASFQVDGEKLEIEPNDDGVYEIEGEVPAVEGFYTKFLYIEAKSDCESMPAGGSNTGQSSAYANFGLGDLNKQDGAGSLGFYEEAISQVIYTPAILKYGKRIGVEVVSHPVDQTIRQIVAPQTFVDILRPSSALATAYDAATTYALDDTVLYEDYVFVSLQASNTGNNPLTETAYWERRAPVWLDDVTYSVGDQVWSDNVLWEANVATTTLAQEPSASEWTVVYKPSEFEIRFYRPEDYDTTADAVTGIYPILAGKIPFVTYTVENPTPLAANPDQLKLTEERNSSVVDTSHWTQTGTDWSFSRGLGEVVTDLSKTGTFTDTTPVGTTRTERRKLKNSSGAVASDTLETYEMFPWGEELTSVALDPDGVNRVTLYHYHDEVVASPNYGRLKMQVGPFGNWTYYVYGSNGLRSKTISQFKNAAAPGKDDLPASVNESSNRVVECKWDTDADATWDTATGELKQTVTSLEGNEVSRSYRIEYATTETERVLEMDTQIKKTSYIECTVAGAAWDASTNLVTVERTIDEFSLEGSPFGTEYPDDTVTRYSYNYDNASAATLEWLITTREEGIYNYTPVQEFDPWSRDITLVDELGHLQYRESYRIDNSGNEILTDLETVTAWDSDTGKPTDFKYLDGTTRTLVYDCCGLESEYGRDGQYTHYTYDAAGRVTDILRSDILTSYVLDGAGRATQTTVSKGSSSIVTSVVYNKAGEVESSKDALGDITAYSQDTETISSEIYVRQRTSFPYEAGQASVWASTTLSYQDGSSYRNSGPGVAVARSYDYGSTVAGQQFSTETVLKGDLTASPEFRTTISDMLGRTWYVREPALDPATVGDAETEYSYNTKGQLEWIEDPIGIKTHYLYNDEGHQWKSYVGNDTNGPVNTNETFYTEASWDSSIKVRKTITLSGVDTADERIVEESLQSPLSGNEQKIVSTQYGVTTTTITQYADAVLADGQNPYVPADRTVTTTVVDSSQNQIAKTESVYEDGRLKSTKTYDTQDAILTETTNAYDDLGRLDTTTNANGTTTYVYYDDGRLQSMTTPAAVASPTDPGDEAQTTSYTYNEDPDGTLTQTITLPDGATQTDVYNPEGQLQRRSGARTYPVEYTYDYSGRMDTMQTWQDYPDGSSTTTKWIYNDRGLLKEKFYDYDSANPGTADLSYTYDDAGRLETRTGGRGIVTTYAYDTTYGYQTNISYDDGITSGITYSLYDRAGRPGKIEDASGARTLTYTDGRLDSETYADSGKPWDGVVIDRTFDDATRMSGVSVANGSGALHSVDYGYNAISGRLDTVSFANGGRTHTATYGYKAGTNLVESIVQENGSAEILAVQKDYDNLNRLRSLSYGEPHGDLGMSYTYNKANQRTYATLGNGEFWGYGYDSLGQVTRAAKHLSNRTVIPGYEFTYGFDDIGNRKSAGRDDNPARKQSYYAGANATGTNGANGLNQYGSRSVPRVLGVVGKANANASISVNGQTALRAADYYQALLDYSGATSPDDARYENIQLVGTYAGQGAGGVDAIAEVSTDAYLPPNAENFTHDADGNLTTDSKWTYTWNGDNRLIAMETIATAYNAGVPRVKLEFAYDSQGRRFSKKVYDWDAGTSAFVLSETVAFLYDGWNLLTELDGTGALIRSYTWGTDLSGTMQGAGGVGGLLAMSMESITTYPSYDGNGNVMALVDSVSGSVSAEYEYGPFGESIRSTGVLAEANPFTFSTKYQDSESRLIYYGYRYYDAELGRWLNRDPIEEAGGLNLYGMLSNDALNKSDYLGMARQWINCTSQQQQFIEGLESNLVRRLNTIVTDFRAVTANSIRNRVRSTWGANIRDSDLNRIVMAVMGFALEATEQLPNVVSEIEDRSTSYDCCADDEVGGEDITEAWYQPNRDLIGLVNPIFWETDDSTKEAIVGHEYGHVEFGRRHWSHMRNASLNPPRNISRLVRSADFLNRILQEGVNGFIQSLLFAYRVDLYQNGNPLDDDLSDDLPTPRPRPEDPPCTNLSCN</sequence>
<proteinExistence type="predicted"/>
<feature type="region of interest" description="Disordered" evidence="1">
    <location>
        <begin position="1323"/>
        <end position="1347"/>
    </location>
</feature>
<dbReference type="EMBL" id="CP136920">
    <property type="protein sequence ID" value="WOO43393.1"/>
    <property type="molecule type" value="Genomic_DNA"/>
</dbReference>
<dbReference type="InterPro" id="IPR022385">
    <property type="entry name" value="Rhs_assc_core"/>
</dbReference>
<protein>
    <submittedName>
        <fullName evidence="3">RHS repeat-associated core domain-containing protein</fullName>
    </submittedName>
</protein>
<reference evidence="3 4" key="1">
    <citation type="submission" date="2023-10" db="EMBL/GenBank/DDBJ databases">
        <title>Rubellicoccus peritrichatus gen. nov., sp. nov., isolated from an algae of coral reef tank.</title>
        <authorList>
            <person name="Luo J."/>
        </authorList>
    </citation>
    <scope>NUCLEOTIDE SEQUENCE [LARGE SCALE GENOMIC DNA]</scope>
    <source>
        <strain evidence="3 4">CR14</strain>
    </source>
</reference>
<name>A0AAQ3LGH6_9BACT</name>
<dbReference type="InterPro" id="IPR006530">
    <property type="entry name" value="YD"/>
</dbReference>
<evidence type="ECO:0000313" key="4">
    <source>
        <dbReference type="Proteomes" id="UP001304300"/>
    </source>
</evidence>
<dbReference type="NCBIfam" id="TIGR01643">
    <property type="entry name" value="YD_repeat_2x"/>
    <property type="match status" value="1"/>
</dbReference>
<dbReference type="Gene3D" id="2.180.10.10">
    <property type="entry name" value="RHS repeat-associated core"/>
    <property type="match status" value="3"/>
</dbReference>
<keyword evidence="4" id="KW-1185">Reference proteome</keyword>
<dbReference type="Proteomes" id="UP001304300">
    <property type="component" value="Chromosome"/>
</dbReference>
<accession>A0AAQ3LGH6</accession>
<feature type="signal peptide" evidence="2">
    <location>
        <begin position="1"/>
        <end position="24"/>
    </location>
</feature>
<evidence type="ECO:0000313" key="3">
    <source>
        <dbReference type="EMBL" id="WOO43393.1"/>
    </source>
</evidence>
<feature type="region of interest" description="Disordered" evidence="1">
    <location>
        <begin position="2242"/>
        <end position="2268"/>
    </location>
</feature>
<dbReference type="PANTHER" id="PTHR32305:SF15">
    <property type="entry name" value="PROTEIN RHSA-RELATED"/>
    <property type="match status" value="1"/>
</dbReference>
<dbReference type="NCBIfam" id="TIGR03696">
    <property type="entry name" value="Rhs_assc_core"/>
    <property type="match status" value="1"/>
</dbReference>
<dbReference type="InterPro" id="IPR050708">
    <property type="entry name" value="T6SS_VgrG/RHS"/>
</dbReference>
<evidence type="ECO:0000256" key="2">
    <source>
        <dbReference type="SAM" id="SignalP"/>
    </source>
</evidence>
<dbReference type="KEGG" id="puo:RZN69_09860"/>
<evidence type="ECO:0000256" key="1">
    <source>
        <dbReference type="SAM" id="MobiDB-lite"/>
    </source>
</evidence>
<dbReference type="PANTHER" id="PTHR32305">
    <property type="match status" value="1"/>
</dbReference>
<organism evidence="3 4">
    <name type="scientific">Rubellicoccus peritrichatus</name>
    <dbReference type="NCBI Taxonomy" id="3080537"/>
    <lineage>
        <taxon>Bacteria</taxon>
        <taxon>Pseudomonadati</taxon>
        <taxon>Verrucomicrobiota</taxon>
        <taxon>Opitutia</taxon>
        <taxon>Puniceicoccales</taxon>
        <taxon>Cerasicoccaceae</taxon>
        <taxon>Rubellicoccus</taxon>
    </lineage>
</organism>
<gene>
    <name evidence="3" type="ORF">RZN69_09860</name>
</gene>
<dbReference type="RefSeq" id="WP_317835943.1">
    <property type="nucleotide sequence ID" value="NZ_CP136920.1"/>
</dbReference>